<name>A0A4R1KZN2_9PAST</name>
<accession>A0A4R1KZN2</accession>
<proteinExistence type="predicted"/>
<comment type="caution">
    <text evidence="1">The sequence shown here is derived from an EMBL/GenBank/DDBJ whole genome shotgun (WGS) entry which is preliminary data.</text>
</comment>
<gene>
    <name evidence="1" type="ORF">EV692_1374</name>
</gene>
<sequence>MAEQFDLELFENDAHQNGIRYWIAHDFMQHLGYESWNTFKSVIIDILPALKDGDSY</sequence>
<dbReference type="Proteomes" id="UP000295496">
    <property type="component" value="Unassembled WGS sequence"/>
</dbReference>
<dbReference type="EMBL" id="SMGJ01000003">
    <property type="protein sequence ID" value="TCK70147.1"/>
    <property type="molecule type" value="Genomic_DNA"/>
</dbReference>
<evidence type="ECO:0000313" key="2">
    <source>
        <dbReference type="Proteomes" id="UP000295496"/>
    </source>
</evidence>
<organism evidence="1 2">
    <name type="scientific">Lonepinella koalarum</name>
    <dbReference type="NCBI Taxonomy" id="53417"/>
    <lineage>
        <taxon>Bacteria</taxon>
        <taxon>Pseudomonadati</taxon>
        <taxon>Pseudomonadota</taxon>
        <taxon>Gammaproteobacteria</taxon>
        <taxon>Pasteurellales</taxon>
        <taxon>Pasteurellaceae</taxon>
        <taxon>Lonepinella</taxon>
    </lineage>
</organism>
<dbReference type="AlphaFoldDB" id="A0A4R1KZN2"/>
<reference evidence="1 2" key="1">
    <citation type="submission" date="2019-03" db="EMBL/GenBank/DDBJ databases">
        <title>Genomic Encyclopedia of Type Strains, Phase IV (KMG-IV): sequencing the most valuable type-strain genomes for metagenomic binning, comparative biology and taxonomic classification.</title>
        <authorList>
            <person name="Goeker M."/>
        </authorList>
    </citation>
    <scope>NUCLEOTIDE SEQUENCE [LARGE SCALE GENOMIC DNA]</scope>
    <source>
        <strain evidence="1 2">DSM 10053</strain>
    </source>
</reference>
<evidence type="ECO:0000313" key="1">
    <source>
        <dbReference type="EMBL" id="TCK70147.1"/>
    </source>
</evidence>
<evidence type="ECO:0008006" key="3">
    <source>
        <dbReference type="Google" id="ProtNLM"/>
    </source>
</evidence>
<protein>
    <recommendedName>
        <fullName evidence="3">DNA-damage-inducible protein D</fullName>
    </recommendedName>
</protein>
<keyword evidence="2" id="KW-1185">Reference proteome</keyword>
<dbReference type="RefSeq" id="WP_207905234.1">
    <property type="nucleotide sequence ID" value="NZ_CP170642.1"/>
</dbReference>